<sequence>MRGLVFVSLLPSAIVTLLVLQQHASLETLESALIITAAFNLLLLCWGVFLKVRSKKYWYRNYHIGKTMVIASLPLVACFYLFVANPDTADIAKQQRSQVVQISVN</sequence>
<evidence type="ECO:0000313" key="3">
    <source>
        <dbReference type="Proteomes" id="UP000011134"/>
    </source>
</evidence>
<keyword evidence="1" id="KW-1133">Transmembrane helix</keyword>
<feature type="transmembrane region" description="Helical" evidence="1">
    <location>
        <begin position="64"/>
        <end position="83"/>
    </location>
</feature>
<name>L8JFW2_9GAMM</name>
<dbReference type="Proteomes" id="UP000011134">
    <property type="component" value="Unassembled WGS sequence"/>
</dbReference>
<dbReference type="PATRIC" id="fig|1056511.3.peg.28"/>
<evidence type="ECO:0000313" key="2">
    <source>
        <dbReference type="EMBL" id="ELR67720.1"/>
    </source>
</evidence>
<keyword evidence="1" id="KW-0812">Transmembrane</keyword>
<comment type="caution">
    <text evidence="2">The sequence shown here is derived from an EMBL/GenBank/DDBJ whole genome shotgun (WGS) entry which is preliminary data.</text>
</comment>
<organism evidence="2 3">
    <name type="scientific">Photobacterium marinum</name>
    <dbReference type="NCBI Taxonomy" id="1056511"/>
    <lineage>
        <taxon>Bacteria</taxon>
        <taxon>Pseudomonadati</taxon>
        <taxon>Pseudomonadota</taxon>
        <taxon>Gammaproteobacteria</taxon>
        <taxon>Vibrionales</taxon>
        <taxon>Vibrionaceae</taxon>
        <taxon>Photobacterium</taxon>
    </lineage>
</organism>
<evidence type="ECO:0000256" key="1">
    <source>
        <dbReference type="SAM" id="Phobius"/>
    </source>
</evidence>
<reference evidence="2 3" key="1">
    <citation type="submission" date="2012-12" db="EMBL/GenBank/DDBJ databases">
        <title>Genome Assembly of Photobacterium sp. AK15.</title>
        <authorList>
            <person name="Khatri I."/>
            <person name="Vaidya B."/>
            <person name="Srinivas T.N.R."/>
            <person name="Subramanian S."/>
            <person name="Pinnaka A."/>
        </authorList>
    </citation>
    <scope>NUCLEOTIDE SEQUENCE [LARGE SCALE GENOMIC DNA]</scope>
    <source>
        <strain evidence="2 3">AK15</strain>
    </source>
</reference>
<dbReference type="AlphaFoldDB" id="L8JFW2"/>
<accession>L8JFW2</accession>
<keyword evidence="1" id="KW-0472">Membrane</keyword>
<protein>
    <submittedName>
        <fullName evidence="2">Uncharacterized protein</fullName>
    </submittedName>
</protein>
<proteinExistence type="predicted"/>
<gene>
    <name evidence="2" type="ORF">C942_00027</name>
</gene>
<dbReference type="EMBL" id="AMZO01000001">
    <property type="protein sequence ID" value="ELR67720.1"/>
    <property type="molecule type" value="Genomic_DNA"/>
</dbReference>
<keyword evidence="3" id="KW-1185">Reference proteome</keyword>
<feature type="transmembrane region" description="Helical" evidence="1">
    <location>
        <begin position="31"/>
        <end position="52"/>
    </location>
</feature>